<evidence type="ECO:0000313" key="7">
    <source>
        <dbReference type="Proteomes" id="UP001364617"/>
    </source>
</evidence>
<evidence type="ECO:0000256" key="1">
    <source>
        <dbReference type="ARBA" id="ARBA00008535"/>
    </source>
</evidence>
<evidence type="ECO:0000259" key="5">
    <source>
        <dbReference type="SMART" id="SM00382"/>
    </source>
</evidence>
<dbReference type="SUPFAM" id="SSF52540">
    <property type="entry name" value="P-loop containing nucleoside triphosphate hydrolases"/>
    <property type="match status" value="1"/>
</dbReference>
<evidence type="ECO:0000313" key="6">
    <source>
        <dbReference type="EMBL" id="KAK7177235.1"/>
    </source>
</evidence>
<keyword evidence="3" id="KW-0175">Coiled coil</keyword>
<dbReference type="EMBL" id="JAYKXH010000001">
    <property type="protein sequence ID" value="KAK7177235.1"/>
    <property type="molecule type" value="Genomic_DNA"/>
</dbReference>
<reference evidence="6 7" key="1">
    <citation type="submission" date="2024-02" db="EMBL/GenBank/DDBJ databases">
        <title>Chromosome-level genome assembly of the Eurasian Minnow (Phoxinus phoxinus).</title>
        <authorList>
            <person name="Oriowo T.O."/>
            <person name="Martin S."/>
            <person name="Stange M."/>
            <person name="Chrysostomakis Y."/>
            <person name="Brown T."/>
            <person name="Winkler S."/>
            <person name="Kukowka S."/>
            <person name="Myers E.W."/>
            <person name="Bohne A."/>
        </authorList>
    </citation>
    <scope>NUCLEOTIDE SEQUENCE [LARGE SCALE GENOMIC DNA]</scope>
    <source>
        <strain evidence="6">ZFMK-TIS-60720</strain>
        <tissue evidence="6">Whole Organism</tissue>
    </source>
</reference>
<dbReference type="SMART" id="SM00382">
    <property type="entry name" value="AAA"/>
    <property type="match status" value="1"/>
</dbReference>
<sequence length="553" mass="65288">MSNTNQEKSSAESDQTKEQQAHVNRAHHDATLLSLGSPALYRLNTERKYVDGTDEKVRQWTYGRRDGNKQNKVILMVGEVGSGKTTMINTMINYLLGVKFEDQEFYRITEEEHQDQPQSQTHEITVYEAFAEENPTSLTIIDTPGYVDTEELEKDREFSEYLGRLFSNKDGIRYIDAVCFVVKASKNRLSEKQRYILQSFLSLFGRDIENNIVFLLTHSDGRRPTEALNVIKKAKIPCRRYEDKEPVHFLFNNQQKEKRDKRYPHNLISHWELGDRSMNEFFTLLEPENRESVQMTLEVLNERKRLWACVSNLKDRIKESKSKIEELTQIQDALRQNKDKIEEGKNFQFTVKRNIKEKVSIENEWWWNSYATCCSVCEENCHEWKCFVAQDPSWCSVMKDDYCKACTGKCHHSKHVRENKKYQSKTVEVIMTFAELKEENERTGKLEDIDETKYRNLYNKHETDMKEFENKIIIEKTLSIDLEKIKEDKSKLLEEAYDVIKRLSEITLKVDSTFTRQHLEFLIPELKEDGKDEWIKELEDLQKAGEEQRIKGL</sequence>
<evidence type="ECO:0000256" key="2">
    <source>
        <dbReference type="ARBA" id="ARBA00022741"/>
    </source>
</evidence>
<proteinExistence type="inferred from homology"/>
<dbReference type="Proteomes" id="UP001364617">
    <property type="component" value="Unassembled WGS sequence"/>
</dbReference>
<evidence type="ECO:0000256" key="4">
    <source>
        <dbReference type="SAM" id="MobiDB-lite"/>
    </source>
</evidence>
<dbReference type="InterPro" id="IPR006703">
    <property type="entry name" value="G_AIG1"/>
</dbReference>
<dbReference type="InterPro" id="IPR027417">
    <property type="entry name" value="P-loop_NTPase"/>
</dbReference>
<dbReference type="AlphaFoldDB" id="A0AAN9DPI0"/>
<dbReference type="PANTHER" id="PTHR32046">
    <property type="entry name" value="G DOMAIN-CONTAINING PROTEIN"/>
    <property type="match status" value="1"/>
</dbReference>
<dbReference type="CDD" id="cd00882">
    <property type="entry name" value="Ras_like_GTPase"/>
    <property type="match status" value="1"/>
</dbReference>
<evidence type="ECO:0000256" key="3">
    <source>
        <dbReference type="SAM" id="Coils"/>
    </source>
</evidence>
<organism evidence="6 7">
    <name type="scientific">Phoxinus phoxinus</name>
    <name type="common">Eurasian minnow</name>
    <dbReference type="NCBI Taxonomy" id="58324"/>
    <lineage>
        <taxon>Eukaryota</taxon>
        <taxon>Metazoa</taxon>
        <taxon>Chordata</taxon>
        <taxon>Craniata</taxon>
        <taxon>Vertebrata</taxon>
        <taxon>Euteleostomi</taxon>
        <taxon>Actinopterygii</taxon>
        <taxon>Neopterygii</taxon>
        <taxon>Teleostei</taxon>
        <taxon>Ostariophysi</taxon>
        <taxon>Cypriniformes</taxon>
        <taxon>Leuciscidae</taxon>
        <taxon>Phoxininae</taxon>
        <taxon>Phoxinus</taxon>
    </lineage>
</organism>
<name>A0AAN9DPI0_9TELE</name>
<feature type="region of interest" description="Disordered" evidence="4">
    <location>
        <begin position="1"/>
        <end position="29"/>
    </location>
</feature>
<accession>A0AAN9DPI0</accession>
<feature type="coiled-coil region" evidence="3">
    <location>
        <begin position="451"/>
        <end position="495"/>
    </location>
</feature>
<comment type="caution">
    <text evidence="6">The sequence shown here is derived from an EMBL/GenBank/DDBJ whole genome shotgun (WGS) entry which is preliminary data.</text>
</comment>
<dbReference type="Gene3D" id="3.40.50.300">
    <property type="entry name" value="P-loop containing nucleotide triphosphate hydrolases"/>
    <property type="match status" value="1"/>
</dbReference>
<gene>
    <name evidence="6" type="ORF">R3I93_001275</name>
</gene>
<protein>
    <recommendedName>
        <fullName evidence="5">AAA+ ATPase domain-containing protein</fullName>
    </recommendedName>
</protein>
<dbReference type="PANTHER" id="PTHR32046:SF11">
    <property type="entry name" value="IMMUNE-ASSOCIATED NUCLEOTIDE-BINDING PROTEIN 10-LIKE"/>
    <property type="match status" value="1"/>
</dbReference>
<dbReference type="InterPro" id="IPR003593">
    <property type="entry name" value="AAA+_ATPase"/>
</dbReference>
<feature type="domain" description="AAA+ ATPase" evidence="5">
    <location>
        <begin position="70"/>
        <end position="246"/>
    </location>
</feature>
<dbReference type="Pfam" id="PF04548">
    <property type="entry name" value="AIG1"/>
    <property type="match status" value="1"/>
</dbReference>
<dbReference type="GO" id="GO:0005525">
    <property type="term" value="F:GTP binding"/>
    <property type="evidence" value="ECO:0007669"/>
    <property type="project" value="InterPro"/>
</dbReference>
<keyword evidence="7" id="KW-1185">Reference proteome</keyword>
<feature type="compositionally biased region" description="Basic and acidic residues" evidence="4">
    <location>
        <begin position="9"/>
        <end position="29"/>
    </location>
</feature>
<feature type="coiled-coil region" evidence="3">
    <location>
        <begin position="310"/>
        <end position="344"/>
    </location>
</feature>
<keyword evidence="2" id="KW-0547">Nucleotide-binding</keyword>
<comment type="similarity">
    <text evidence="1">Belongs to the TRAFAC class TrmE-Era-EngA-EngB-Septin-like GTPase superfamily. AIG1/Toc34/Toc159-like paraseptin GTPase family. IAN subfamily.</text>
</comment>